<evidence type="ECO:0008006" key="3">
    <source>
        <dbReference type="Google" id="ProtNLM"/>
    </source>
</evidence>
<accession>A0A4R7VQD3</accession>
<proteinExistence type="predicted"/>
<comment type="caution">
    <text evidence="1">The sequence shown here is derived from an EMBL/GenBank/DDBJ whole genome shotgun (WGS) entry which is preliminary data.</text>
</comment>
<reference evidence="1 2" key="1">
    <citation type="submission" date="2019-03" db="EMBL/GenBank/DDBJ databases">
        <title>Genomic Encyclopedia of Archaeal and Bacterial Type Strains, Phase II (KMG-II): from individual species to whole genera.</title>
        <authorList>
            <person name="Goeker M."/>
        </authorList>
    </citation>
    <scope>NUCLEOTIDE SEQUENCE [LARGE SCALE GENOMIC DNA]</scope>
    <source>
        <strain evidence="1 2">DSM 45499</strain>
    </source>
</reference>
<protein>
    <recommendedName>
        <fullName evidence="3">6-O-methylguanine DNA methyltransferase-like protein</fullName>
    </recommendedName>
</protein>
<dbReference type="OrthoDB" id="9132167at2"/>
<keyword evidence="2" id="KW-1185">Reference proteome</keyword>
<evidence type="ECO:0000313" key="1">
    <source>
        <dbReference type="EMBL" id="TDV51874.1"/>
    </source>
</evidence>
<sequence>MLAEEGADLPWHRILRSDGAPTPRLVREQLSRLRAGGVVSVRQKVDLREYRRYPETGDA</sequence>
<name>A0A4R7VQD3_9PSEU</name>
<dbReference type="RefSeq" id="WP_133903308.1">
    <property type="nucleotide sequence ID" value="NZ_SOCP01000005.1"/>
</dbReference>
<gene>
    <name evidence="1" type="ORF">CLV71_1053</name>
</gene>
<evidence type="ECO:0000313" key="2">
    <source>
        <dbReference type="Proteomes" id="UP000294927"/>
    </source>
</evidence>
<dbReference type="Gene3D" id="1.10.10.10">
    <property type="entry name" value="Winged helix-like DNA-binding domain superfamily/Winged helix DNA-binding domain"/>
    <property type="match status" value="1"/>
</dbReference>
<dbReference type="Proteomes" id="UP000294927">
    <property type="component" value="Unassembled WGS sequence"/>
</dbReference>
<dbReference type="EMBL" id="SOCP01000005">
    <property type="protein sequence ID" value="TDV51874.1"/>
    <property type="molecule type" value="Genomic_DNA"/>
</dbReference>
<dbReference type="InterPro" id="IPR036388">
    <property type="entry name" value="WH-like_DNA-bd_sf"/>
</dbReference>
<dbReference type="AlphaFoldDB" id="A0A4R7VQD3"/>
<organism evidence="1 2">
    <name type="scientific">Actinophytocola oryzae</name>
    <dbReference type="NCBI Taxonomy" id="502181"/>
    <lineage>
        <taxon>Bacteria</taxon>
        <taxon>Bacillati</taxon>
        <taxon>Actinomycetota</taxon>
        <taxon>Actinomycetes</taxon>
        <taxon>Pseudonocardiales</taxon>
        <taxon>Pseudonocardiaceae</taxon>
    </lineage>
</organism>